<keyword evidence="1" id="KW-0805">Transcription regulation</keyword>
<dbReference type="InterPro" id="IPR009057">
    <property type="entry name" value="Homeodomain-like_sf"/>
</dbReference>
<dbReference type="Proteomes" id="UP001139502">
    <property type="component" value="Unassembled WGS sequence"/>
</dbReference>
<dbReference type="Gene3D" id="1.10.357.10">
    <property type="entry name" value="Tetracycline Repressor, domain 2"/>
    <property type="match status" value="1"/>
</dbReference>
<accession>A0A9X2KHW4</accession>
<dbReference type="Pfam" id="PF00440">
    <property type="entry name" value="TetR_N"/>
    <property type="match status" value="1"/>
</dbReference>
<proteinExistence type="predicted"/>
<feature type="DNA-binding region" description="H-T-H motif" evidence="4">
    <location>
        <begin position="79"/>
        <end position="98"/>
    </location>
</feature>
<dbReference type="RefSeq" id="WP_254165502.1">
    <property type="nucleotide sequence ID" value="NZ_JANAFB010000008.1"/>
</dbReference>
<dbReference type="SUPFAM" id="SSF48498">
    <property type="entry name" value="Tetracyclin repressor-like, C-terminal domain"/>
    <property type="match status" value="1"/>
</dbReference>
<gene>
    <name evidence="7" type="ORF">NBM05_04775</name>
</gene>
<feature type="compositionally biased region" description="Acidic residues" evidence="5">
    <location>
        <begin position="1"/>
        <end position="12"/>
    </location>
</feature>
<feature type="compositionally biased region" description="Basic and acidic residues" evidence="5">
    <location>
        <begin position="17"/>
        <end position="39"/>
    </location>
</feature>
<keyword evidence="2 4" id="KW-0238">DNA-binding</keyword>
<evidence type="ECO:0000256" key="1">
    <source>
        <dbReference type="ARBA" id="ARBA00023015"/>
    </source>
</evidence>
<organism evidence="7 8">
    <name type="scientific">Rothia santali</name>
    <dbReference type="NCBI Taxonomy" id="2949643"/>
    <lineage>
        <taxon>Bacteria</taxon>
        <taxon>Bacillati</taxon>
        <taxon>Actinomycetota</taxon>
        <taxon>Actinomycetes</taxon>
        <taxon>Micrococcales</taxon>
        <taxon>Micrococcaceae</taxon>
        <taxon>Rothia</taxon>
    </lineage>
</organism>
<dbReference type="PANTHER" id="PTHR30055">
    <property type="entry name" value="HTH-TYPE TRANSCRIPTIONAL REGULATOR RUTR"/>
    <property type="match status" value="1"/>
</dbReference>
<evidence type="ECO:0000256" key="4">
    <source>
        <dbReference type="PROSITE-ProRule" id="PRU00335"/>
    </source>
</evidence>
<dbReference type="PRINTS" id="PR00455">
    <property type="entry name" value="HTHTETR"/>
</dbReference>
<feature type="domain" description="HTH tetR-type" evidence="6">
    <location>
        <begin position="56"/>
        <end position="116"/>
    </location>
</feature>
<evidence type="ECO:0000313" key="8">
    <source>
        <dbReference type="Proteomes" id="UP001139502"/>
    </source>
</evidence>
<dbReference type="InterPro" id="IPR050109">
    <property type="entry name" value="HTH-type_TetR-like_transc_reg"/>
</dbReference>
<dbReference type="PANTHER" id="PTHR30055:SF234">
    <property type="entry name" value="HTH-TYPE TRANSCRIPTIONAL REGULATOR BETI"/>
    <property type="match status" value="1"/>
</dbReference>
<evidence type="ECO:0000313" key="7">
    <source>
        <dbReference type="EMBL" id="MCP3425350.1"/>
    </source>
</evidence>
<dbReference type="InterPro" id="IPR036271">
    <property type="entry name" value="Tet_transcr_reg_TetR-rel_C_sf"/>
</dbReference>
<keyword evidence="3" id="KW-0804">Transcription</keyword>
<feature type="region of interest" description="Disordered" evidence="5">
    <location>
        <begin position="1"/>
        <end position="58"/>
    </location>
</feature>
<protein>
    <submittedName>
        <fullName evidence="7">TetR/AcrR family transcriptional regulator</fullName>
    </submittedName>
</protein>
<evidence type="ECO:0000259" key="6">
    <source>
        <dbReference type="PROSITE" id="PS50977"/>
    </source>
</evidence>
<dbReference type="SUPFAM" id="SSF46689">
    <property type="entry name" value="Homeodomain-like"/>
    <property type="match status" value="1"/>
</dbReference>
<name>A0A9X2KHW4_9MICC</name>
<reference evidence="7" key="1">
    <citation type="submission" date="2022-06" db="EMBL/GenBank/DDBJ databases">
        <title>Rothia sp. isolated from sandalwood seedling.</title>
        <authorList>
            <person name="Tuikhar N."/>
            <person name="Kirdat K."/>
            <person name="Thorat V."/>
            <person name="Swetha P."/>
            <person name="Padma S."/>
            <person name="Sundararaj R."/>
            <person name="Yadav A."/>
        </authorList>
    </citation>
    <scope>NUCLEOTIDE SEQUENCE</scope>
    <source>
        <strain evidence="7">AR01</strain>
    </source>
</reference>
<keyword evidence="8" id="KW-1185">Reference proteome</keyword>
<dbReference type="InterPro" id="IPR001647">
    <property type="entry name" value="HTH_TetR"/>
</dbReference>
<dbReference type="AlphaFoldDB" id="A0A9X2KHW4"/>
<comment type="caution">
    <text evidence="7">The sequence shown here is derived from an EMBL/GenBank/DDBJ whole genome shotgun (WGS) entry which is preliminary data.</text>
</comment>
<sequence length="263" mass="28088">MMADPAPDDDAAGDVRGPGHRDGHRGDGHRDDARHDTPVRDAGGSPSPRRRPARSSRTQLKLFEAAMVIMSEKGPTATTVDEVAAKAGVSKGTVYYNFGSKKSMVEGLLSYGIELVLEHIADAGAQVPDPRERLLRGTIAALRFLADNPGFARLAVAEIWRPGHEEGGSGALLRQRAVVIERITAMVDELGEYYAVAPHPDNRSVAVGIFGATFMLAMDREVRQSERTTQQAARTVMTLVDGYILGPKAEGRGLAPDPGGAPV</sequence>
<evidence type="ECO:0000256" key="5">
    <source>
        <dbReference type="SAM" id="MobiDB-lite"/>
    </source>
</evidence>
<dbReference type="GO" id="GO:0003700">
    <property type="term" value="F:DNA-binding transcription factor activity"/>
    <property type="evidence" value="ECO:0007669"/>
    <property type="project" value="TreeGrafter"/>
</dbReference>
<evidence type="ECO:0000256" key="2">
    <source>
        <dbReference type="ARBA" id="ARBA00023125"/>
    </source>
</evidence>
<evidence type="ECO:0000256" key="3">
    <source>
        <dbReference type="ARBA" id="ARBA00023163"/>
    </source>
</evidence>
<dbReference type="EMBL" id="JANAFB010000008">
    <property type="protein sequence ID" value="MCP3425350.1"/>
    <property type="molecule type" value="Genomic_DNA"/>
</dbReference>
<dbReference type="GO" id="GO:0000976">
    <property type="term" value="F:transcription cis-regulatory region binding"/>
    <property type="evidence" value="ECO:0007669"/>
    <property type="project" value="TreeGrafter"/>
</dbReference>
<dbReference type="PROSITE" id="PS50977">
    <property type="entry name" value="HTH_TETR_2"/>
    <property type="match status" value="1"/>
</dbReference>